<organism evidence="2 3">
    <name type="scientific">Albula glossodonta</name>
    <name type="common">roundjaw bonefish</name>
    <dbReference type="NCBI Taxonomy" id="121402"/>
    <lineage>
        <taxon>Eukaryota</taxon>
        <taxon>Metazoa</taxon>
        <taxon>Chordata</taxon>
        <taxon>Craniata</taxon>
        <taxon>Vertebrata</taxon>
        <taxon>Euteleostomi</taxon>
        <taxon>Actinopterygii</taxon>
        <taxon>Neopterygii</taxon>
        <taxon>Teleostei</taxon>
        <taxon>Albuliformes</taxon>
        <taxon>Albulidae</taxon>
        <taxon>Albula</taxon>
    </lineage>
</organism>
<accession>A0A8T2NDD7</accession>
<gene>
    <name evidence="2" type="ORF">JZ751_007580</name>
</gene>
<protein>
    <submittedName>
        <fullName evidence="2">Uncharacterized protein</fullName>
    </submittedName>
</protein>
<dbReference type="OrthoDB" id="191706at2759"/>
<dbReference type="Proteomes" id="UP000824540">
    <property type="component" value="Unassembled WGS sequence"/>
</dbReference>
<keyword evidence="3" id="KW-1185">Reference proteome</keyword>
<dbReference type="AlphaFoldDB" id="A0A8T2NDD7"/>
<evidence type="ECO:0000256" key="1">
    <source>
        <dbReference type="SAM" id="Phobius"/>
    </source>
</evidence>
<comment type="caution">
    <text evidence="2">The sequence shown here is derived from an EMBL/GenBank/DDBJ whole genome shotgun (WGS) entry which is preliminary data.</text>
</comment>
<proteinExistence type="predicted"/>
<name>A0A8T2NDD7_9TELE</name>
<keyword evidence="1" id="KW-0812">Transmembrane</keyword>
<keyword evidence="1" id="KW-1133">Transmembrane helix</keyword>
<evidence type="ECO:0000313" key="3">
    <source>
        <dbReference type="Proteomes" id="UP000824540"/>
    </source>
</evidence>
<feature type="transmembrane region" description="Helical" evidence="1">
    <location>
        <begin position="63"/>
        <end position="86"/>
    </location>
</feature>
<keyword evidence="1" id="KW-0472">Membrane</keyword>
<sequence length="97" mass="10886">MQGVRGERCVCPLPAPRGRTRTGARDHLELAANRFLDVHVREDCDSETQTSGSMWWFQQGLCALPAGLVVWSSATFIFAYITAVLLRHVDPLVPYIR</sequence>
<dbReference type="EMBL" id="JAFBMS010000147">
    <property type="protein sequence ID" value="KAG9334497.1"/>
    <property type="molecule type" value="Genomic_DNA"/>
</dbReference>
<reference evidence="2" key="1">
    <citation type="thesis" date="2021" institute="BYU ScholarsArchive" country="Provo, UT, USA">
        <title>Applications of and Algorithms for Genome Assembly and Genomic Analyses with an Emphasis on Marine Teleosts.</title>
        <authorList>
            <person name="Pickett B.D."/>
        </authorList>
    </citation>
    <scope>NUCLEOTIDE SEQUENCE</scope>
    <source>
        <strain evidence="2">HI-2016</strain>
    </source>
</reference>
<evidence type="ECO:0000313" key="2">
    <source>
        <dbReference type="EMBL" id="KAG9334497.1"/>
    </source>
</evidence>